<evidence type="ECO:0000256" key="1">
    <source>
        <dbReference type="SAM" id="MobiDB-lite"/>
    </source>
</evidence>
<name>A0A8J6CBM5_DIALT</name>
<sequence length="214" mass="22877">MVEVDPILLTTVIGGLVALVIYRDHALQLVGAAAACQERARAAPRLAPAARADVDRGVASLAGSLAALQPSSHPVERAVSPPSGALGREAGVHAPREGEDGGARHAQQPEQHVRARLKFTVDGNLRWLRGAVDDSCAPDALAALDELWAVLEHLQGLGRLGRQRTVEYCNALVDADGLALLHALSEGKRNEVRDERVRAVATRLFRELVPLIWS</sequence>
<dbReference type="Proteomes" id="UP000751190">
    <property type="component" value="Unassembled WGS sequence"/>
</dbReference>
<feature type="region of interest" description="Disordered" evidence="1">
    <location>
        <begin position="71"/>
        <end position="111"/>
    </location>
</feature>
<dbReference type="OrthoDB" id="10504363at2759"/>
<proteinExistence type="predicted"/>
<feature type="compositionally biased region" description="Basic and acidic residues" evidence="1">
    <location>
        <begin position="90"/>
        <end position="103"/>
    </location>
</feature>
<keyword evidence="3" id="KW-1185">Reference proteome</keyword>
<reference evidence="2" key="1">
    <citation type="submission" date="2021-05" db="EMBL/GenBank/DDBJ databases">
        <title>The genome of the haptophyte Pavlova lutheri (Diacronema luteri, Pavlovales) - a model for lipid biosynthesis in eukaryotic algae.</title>
        <authorList>
            <person name="Hulatt C.J."/>
            <person name="Posewitz M.C."/>
        </authorList>
    </citation>
    <scope>NUCLEOTIDE SEQUENCE</scope>
    <source>
        <strain evidence="2">NIVA-4/92</strain>
    </source>
</reference>
<comment type="caution">
    <text evidence="2">The sequence shown here is derived from an EMBL/GenBank/DDBJ whole genome shotgun (WGS) entry which is preliminary data.</text>
</comment>
<dbReference type="AlphaFoldDB" id="A0A8J6CBM5"/>
<evidence type="ECO:0000313" key="2">
    <source>
        <dbReference type="EMBL" id="KAG8465246.1"/>
    </source>
</evidence>
<organism evidence="2 3">
    <name type="scientific">Diacronema lutheri</name>
    <name type="common">Unicellular marine alga</name>
    <name type="synonym">Monochrysis lutheri</name>
    <dbReference type="NCBI Taxonomy" id="2081491"/>
    <lineage>
        <taxon>Eukaryota</taxon>
        <taxon>Haptista</taxon>
        <taxon>Haptophyta</taxon>
        <taxon>Pavlovophyceae</taxon>
        <taxon>Pavlovales</taxon>
        <taxon>Pavlovaceae</taxon>
        <taxon>Diacronema</taxon>
    </lineage>
</organism>
<gene>
    <name evidence="2" type="ORF">KFE25_012609</name>
</gene>
<dbReference type="EMBL" id="JAGTXO010000011">
    <property type="protein sequence ID" value="KAG8465246.1"/>
    <property type="molecule type" value="Genomic_DNA"/>
</dbReference>
<evidence type="ECO:0000313" key="3">
    <source>
        <dbReference type="Proteomes" id="UP000751190"/>
    </source>
</evidence>
<accession>A0A8J6CBM5</accession>
<protein>
    <submittedName>
        <fullName evidence="2">Uncharacterized protein</fullName>
    </submittedName>
</protein>